<evidence type="ECO:0000313" key="1">
    <source>
        <dbReference type="EMBL" id="GKU86228.1"/>
    </source>
</evidence>
<comment type="caution">
    <text evidence="1">The sequence shown here is derived from an EMBL/GenBank/DDBJ whole genome shotgun (WGS) entry which is preliminary data.</text>
</comment>
<name>A0AAV5HBQ8_9ROSI</name>
<gene>
    <name evidence="1" type="ORF">SLEP1_g776</name>
</gene>
<keyword evidence="2" id="KW-1185">Reference proteome</keyword>
<organism evidence="1 2">
    <name type="scientific">Rubroshorea leprosula</name>
    <dbReference type="NCBI Taxonomy" id="152421"/>
    <lineage>
        <taxon>Eukaryota</taxon>
        <taxon>Viridiplantae</taxon>
        <taxon>Streptophyta</taxon>
        <taxon>Embryophyta</taxon>
        <taxon>Tracheophyta</taxon>
        <taxon>Spermatophyta</taxon>
        <taxon>Magnoliopsida</taxon>
        <taxon>eudicotyledons</taxon>
        <taxon>Gunneridae</taxon>
        <taxon>Pentapetalae</taxon>
        <taxon>rosids</taxon>
        <taxon>malvids</taxon>
        <taxon>Malvales</taxon>
        <taxon>Dipterocarpaceae</taxon>
        <taxon>Rubroshorea</taxon>
    </lineage>
</organism>
<dbReference type="Proteomes" id="UP001054252">
    <property type="component" value="Unassembled WGS sequence"/>
</dbReference>
<reference evidence="1 2" key="1">
    <citation type="journal article" date="2021" name="Commun. Biol.">
        <title>The genome of Shorea leprosula (Dipterocarpaceae) highlights the ecological relevance of drought in aseasonal tropical rainforests.</title>
        <authorList>
            <person name="Ng K.K.S."/>
            <person name="Kobayashi M.J."/>
            <person name="Fawcett J.A."/>
            <person name="Hatakeyama M."/>
            <person name="Paape T."/>
            <person name="Ng C.H."/>
            <person name="Ang C.C."/>
            <person name="Tnah L.H."/>
            <person name="Lee C.T."/>
            <person name="Nishiyama T."/>
            <person name="Sese J."/>
            <person name="O'Brien M.J."/>
            <person name="Copetti D."/>
            <person name="Mohd Noor M.I."/>
            <person name="Ong R.C."/>
            <person name="Putra M."/>
            <person name="Sireger I.Z."/>
            <person name="Indrioko S."/>
            <person name="Kosugi Y."/>
            <person name="Izuno A."/>
            <person name="Isagi Y."/>
            <person name="Lee S.L."/>
            <person name="Shimizu K.K."/>
        </authorList>
    </citation>
    <scope>NUCLEOTIDE SEQUENCE [LARGE SCALE GENOMIC DNA]</scope>
    <source>
        <strain evidence="1">214</strain>
    </source>
</reference>
<accession>A0AAV5HBQ8</accession>
<sequence>MQERRKILQDTQLNHRNRSIFTSTSSPFNQPAKIDTFSGDLVAIFGQPEALDWRPAAWRTEG</sequence>
<evidence type="ECO:0000313" key="2">
    <source>
        <dbReference type="Proteomes" id="UP001054252"/>
    </source>
</evidence>
<dbReference type="EMBL" id="BPVZ01000001">
    <property type="protein sequence ID" value="GKU86228.1"/>
    <property type="molecule type" value="Genomic_DNA"/>
</dbReference>
<dbReference type="AlphaFoldDB" id="A0AAV5HBQ8"/>
<protein>
    <submittedName>
        <fullName evidence="1">Uncharacterized protein</fullName>
    </submittedName>
</protein>
<proteinExistence type="predicted"/>